<dbReference type="EMBL" id="CM055102">
    <property type="protein sequence ID" value="KAJ7539831.1"/>
    <property type="molecule type" value="Genomic_DNA"/>
</dbReference>
<protein>
    <submittedName>
        <fullName evidence="1">Uncharacterized protein</fullName>
    </submittedName>
</protein>
<accession>A0ACC2CCS3</accession>
<proteinExistence type="predicted"/>
<evidence type="ECO:0000313" key="2">
    <source>
        <dbReference type="Proteomes" id="UP001162992"/>
    </source>
</evidence>
<organism evidence="1 2">
    <name type="scientific">Diphasiastrum complanatum</name>
    <name type="common">Issler's clubmoss</name>
    <name type="synonym">Lycopodium complanatum</name>
    <dbReference type="NCBI Taxonomy" id="34168"/>
    <lineage>
        <taxon>Eukaryota</taxon>
        <taxon>Viridiplantae</taxon>
        <taxon>Streptophyta</taxon>
        <taxon>Embryophyta</taxon>
        <taxon>Tracheophyta</taxon>
        <taxon>Lycopodiopsida</taxon>
        <taxon>Lycopodiales</taxon>
        <taxon>Lycopodiaceae</taxon>
        <taxon>Lycopodioideae</taxon>
        <taxon>Diphasiastrum</taxon>
    </lineage>
</organism>
<reference evidence="2" key="1">
    <citation type="journal article" date="2024" name="Proc. Natl. Acad. Sci. U.S.A.">
        <title>Extraordinary preservation of gene collinearity over three hundred million years revealed in homosporous lycophytes.</title>
        <authorList>
            <person name="Li C."/>
            <person name="Wickell D."/>
            <person name="Kuo L.Y."/>
            <person name="Chen X."/>
            <person name="Nie B."/>
            <person name="Liao X."/>
            <person name="Peng D."/>
            <person name="Ji J."/>
            <person name="Jenkins J."/>
            <person name="Williams M."/>
            <person name="Shu S."/>
            <person name="Plott C."/>
            <person name="Barry K."/>
            <person name="Rajasekar S."/>
            <person name="Grimwood J."/>
            <person name="Han X."/>
            <person name="Sun S."/>
            <person name="Hou Z."/>
            <person name="He W."/>
            <person name="Dai G."/>
            <person name="Sun C."/>
            <person name="Schmutz J."/>
            <person name="Leebens-Mack J.H."/>
            <person name="Li F.W."/>
            <person name="Wang L."/>
        </authorList>
    </citation>
    <scope>NUCLEOTIDE SEQUENCE [LARGE SCALE GENOMIC DNA]</scope>
    <source>
        <strain evidence="2">cv. PW_Plant_1</strain>
    </source>
</reference>
<gene>
    <name evidence="1" type="ORF">O6H91_11G110700</name>
</gene>
<comment type="caution">
    <text evidence="1">The sequence shown here is derived from an EMBL/GenBank/DDBJ whole genome shotgun (WGS) entry which is preliminary data.</text>
</comment>
<sequence length="218" mass="24565">MADLNSQNLERFPEIATVRRILQTDVQWTTILQHRGRMSSVVDQSQTGMGYKESTLFRVTIIFVSVLLCVLILVVCWDSFVRRRLCNRWRALYHAQQQPETVSASKMGLSRKDVDMLPMIRCGASSPEHQDQGLGSDCLICLNEFSEGDKVRLLPSCSHGFHVFCVDLWLLTNASCPVCRQSLLPQVGLSTFLTAQRQLHGWDEGTAVANSVTNLEHV</sequence>
<evidence type="ECO:0000313" key="1">
    <source>
        <dbReference type="EMBL" id="KAJ7539831.1"/>
    </source>
</evidence>
<name>A0ACC2CCS3_DIPCM</name>
<keyword evidence="2" id="KW-1185">Reference proteome</keyword>
<dbReference type="Proteomes" id="UP001162992">
    <property type="component" value="Chromosome 11"/>
</dbReference>